<dbReference type="OrthoDB" id="9815272at2"/>
<dbReference type="GO" id="GO:0006304">
    <property type="term" value="P:DNA modification"/>
    <property type="evidence" value="ECO:0007669"/>
    <property type="project" value="InterPro"/>
</dbReference>
<dbReference type="AlphaFoldDB" id="A0A1E3G2S8"/>
<dbReference type="PROSITE" id="PS00092">
    <property type="entry name" value="N6_MTASE"/>
    <property type="match status" value="1"/>
</dbReference>
<dbReference type="InterPro" id="IPR002052">
    <property type="entry name" value="DNA_methylase_N6_adenine_CS"/>
</dbReference>
<dbReference type="InterPro" id="IPR029063">
    <property type="entry name" value="SAM-dependent_MTases_sf"/>
</dbReference>
<keyword evidence="3" id="KW-0808">Transferase</keyword>
<evidence type="ECO:0000313" key="8">
    <source>
        <dbReference type="Proteomes" id="UP000094570"/>
    </source>
</evidence>
<organism evidence="7 8">
    <name type="scientific">Fervidobacterium thailandense</name>
    <dbReference type="NCBI Taxonomy" id="1008305"/>
    <lineage>
        <taxon>Bacteria</taxon>
        <taxon>Thermotogati</taxon>
        <taxon>Thermotogota</taxon>
        <taxon>Thermotogae</taxon>
        <taxon>Thermotogales</taxon>
        <taxon>Fervidobacteriaceae</taxon>
        <taxon>Fervidobacterium</taxon>
    </lineage>
</organism>
<dbReference type="Gene3D" id="3.40.50.150">
    <property type="entry name" value="Vaccinia Virus protein VP39"/>
    <property type="match status" value="1"/>
</dbReference>
<reference evidence="8" key="1">
    <citation type="submission" date="2016-04" db="EMBL/GenBank/DDBJ databases">
        <title>The genome sequence project of a novel Fervidobacterium isolate from a hot spring in Thailand.</title>
        <authorList>
            <person name="Gonzalez J.M."/>
            <person name="Cuecas A."/>
            <person name="Kanoksilapatham W."/>
        </authorList>
    </citation>
    <scope>NUCLEOTIDE SEQUENCE [LARGE SCALE GENOMIC DNA]</scope>
    <source>
        <strain evidence="8">FC2004</strain>
    </source>
</reference>
<keyword evidence="4" id="KW-0949">S-adenosyl-L-methionine</keyword>
<dbReference type="GO" id="GO:0003676">
    <property type="term" value="F:nucleic acid binding"/>
    <property type="evidence" value="ECO:0007669"/>
    <property type="project" value="InterPro"/>
</dbReference>
<dbReference type="RefSeq" id="WP_069293007.1">
    <property type="nucleotide sequence ID" value="NZ_CP140110.1"/>
</dbReference>
<evidence type="ECO:0000256" key="1">
    <source>
        <dbReference type="ARBA" id="ARBA00011900"/>
    </source>
</evidence>
<accession>A0A1E3G2S8</accession>
<dbReference type="Proteomes" id="UP000094570">
    <property type="component" value="Unassembled WGS sequence"/>
</dbReference>
<evidence type="ECO:0000256" key="4">
    <source>
        <dbReference type="ARBA" id="ARBA00022691"/>
    </source>
</evidence>
<evidence type="ECO:0000259" key="6">
    <source>
        <dbReference type="Pfam" id="PF07669"/>
    </source>
</evidence>
<dbReference type="STRING" id="1008305.A4H02_04605"/>
<dbReference type="SUPFAM" id="SSF53335">
    <property type="entry name" value="S-adenosyl-L-methionine-dependent methyltransferases"/>
    <property type="match status" value="1"/>
</dbReference>
<keyword evidence="8" id="KW-1185">Reference proteome</keyword>
<dbReference type="PANTHER" id="PTHR33841:SF1">
    <property type="entry name" value="DNA METHYLTRANSFERASE A"/>
    <property type="match status" value="1"/>
</dbReference>
<keyword evidence="2" id="KW-0489">Methyltransferase</keyword>
<evidence type="ECO:0000256" key="2">
    <source>
        <dbReference type="ARBA" id="ARBA00022603"/>
    </source>
</evidence>
<proteinExistence type="predicted"/>
<dbReference type="PRINTS" id="PR00507">
    <property type="entry name" value="N12N6MTFRASE"/>
</dbReference>
<dbReference type="InterPro" id="IPR050953">
    <property type="entry name" value="N4_N6_ade-DNA_methylase"/>
</dbReference>
<dbReference type="GO" id="GO:0032259">
    <property type="term" value="P:methylation"/>
    <property type="evidence" value="ECO:0007669"/>
    <property type="project" value="UniProtKB-KW"/>
</dbReference>
<sequence>MGSSAPADIVGEILKELAFNYSNERLAKFLSLKAKNFYETNEPSPEYDDENFKNGRFIGEIRLSQVERLVVYSFETTRALSERSSRKLQFEKGKKILKDTASDAGIFVFYDTARRFRFSLITVEYVGAKRRFSPYKRFTYFVSPDETNKTFIRRLSEADFSSIDALKEAFSVDKVTKEFYQELANWYFWALKVVRFPPDAESEPGGRNVALIRLVTRLMFVWFMREKGIVRKELFDKKFLEKVLVDLSDNESTYYKAILQNLFFATLNTPRDKRRFRREERFKNYINGDYMNHSRYRYHELFKDPEQIVELFNDIPFLNGGLFECLDKRKDDESNELGREVRIDGFSDVPSKQPYVPNFLFFSDEREVDLNDDYGTRNKKYKVRGLINILNSYNFTIDENTPVDEEVALDPELLGKVFENLLASYNPETSETARKATGSYYTPREIVDFMVRTSLKEYLISKVPEIDPEKLDELFSYGSDDNPFDEETTERLIRAINELKVLDPAVGSGAFLMGMLHTLVHVLHKLDPGNERWKAEQLKVASKISDPRLRQRVIKEIEESFEDNELDYGRKLYLIQNCLYGVDIQPIAIQIAKLRFFISLLVDEKIDRTKENFGIQPLPNLETKLIAADSLIPLTVGNQLAMKDPEIIKLEEQLMEVREQYFSATLPSEKEKLKKMDKELRSKLVELMEQRNVFSPASAKKLAKWDPYETNKAAEWFDPEWMFGVRDGFDIVIGNPPYIQLQKNGGALAERYKGIGYETFDRMGDVYVLFYERGINLLKEGGHLCYITSNKWMRAGYGEKLRKYLLKFNPKLLVDLGSEVFESATVNTCVLLVQKSANERKTVGVTLERERDVVIEEQLTRKGVLLDKLTKEVWFIGDNRERKLKEKIESVGKPLRDWNVTIYRGVVTGLNEAFIIDSVKREEILRACKTEEERRRTEELLKPVLRGRDIGRYYYEWKGLWLIYIPWHFPLHEDKQIEGASAEAEALFSQQFPALYKYLLNYRAQLLARNKEETGIRYEWYALQRCAASYKEEFEKEKLVWTPVDSEYKFTVLPARIYFPNSVFMITGCPLYSWCGIFNSKLIRKYLSFLLSHESEYTYGSKKVISNVPIPFIREHRGSVYSEIEELVKEVLKAKQADKNANTIDFEKEIDSLVYKLYELTDEEIALVEKMAGK</sequence>
<dbReference type="EC" id="2.1.1.72" evidence="1"/>
<evidence type="ECO:0000256" key="3">
    <source>
        <dbReference type="ARBA" id="ARBA00022679"/>
    </source>
</evidence>
<dbReference type="Pfam" id="PF07669">
    <property type="entry name" value="Eco57I"/>
    <property type="match status" value="1"/>
</dbReference>
<comment type="catalytic activity">
    <reaction evidence="5">
        <text>a 2'-deoxyadenosine in DNA + S-adenosyl-L-methionine = an N(6)-methyl-2'-deoxyadenosine in DNA + S-adenosyl-L-homocysteine + H(+)</text>
        <dbReference type="Rhea" id="RHEA:15197"/>
        <dbReference type="Rhea" id="RHEA-COMP:12418"/>
        <dbReference type="Rhea" id="RHEA-COMP:12419"/>
        <dbReference type="ChEBI" id="CHEBI:15378"/>
        <dbReference type="ChEBI" id="CHEBI:57856"/>
        <dbReference type="ChEBI" id="CHEBI:59789"/>
        <dbReference type="ChEBI" id="CHEBI:90615"/>
        <dbReference type="ChEBI" id="CHEBI:90616"/>
        <dbReference type="EC" id="2.1.1.72"/>
    </reaction>
</comment>
<dbReference type="InterPro" id="IPR011639">
    <property type="entry name" value="MethylTrfase_TaqI-like_dom"/>
</dbReference>
<protein>
    <recommendedName>
        <fullName evidence="1">site-specific DNA-methyltransferase (adenine-specific)</fullName>
        <ecNumber evidence="1">2.1.1.72</ecNumber>
    </recommendedName>
</protein>
<dbReference type="PANTHER" id="PTHR33841">
    <property type="entry name" value="DNA METHYLTRANSFERASE YEEA-RELATED"/>
    <property type="match status" value="1"/>
</dbReference>
<dbReference type="EMBL" id="LWAF01000005">
    <property type="protein sequence ID" value="ODN30537.1"/>
    <property type="molecule type" value="Genomic_DNA"/>
</dbReference>
<comment type="caution">
    <text evidence="7">The sequence shown here is derived from an EMBL/GenBank/DDBJ whole genome shotgun (WGS) entry which is preliminary data.</text>
</comment>
<gene>
    <name evidence="7" type="ORF">A4H02_04605</name>
</gene>
<evidence type="ECO:0000256" key="5">
    <source>
        <dbReference type="ARBA" id="ARBA00047942"/>
    </source>
</evidence>
<feature type="domain" description="Type II methyltransferase M.TaqI-like" evidence="6">
    <location>
        <begin position="577"/>
        <end position="821"/>
    </location>
</feature>
<evidence type="ECO:0000313" key="7">
    <source>
        <dbReference type="EMBL" id="ODN30537.1"/>
    </source>
</evidence>
<dbReference type="GO" id="GO:0009007">
    <property type="term" value="F:site-specific DNA-methyltransferase (adenine-specific) activity"/>
    <property type="evidence" value="ECO:0007669"/>
    <property type="project" value="UniProtKB-EC"/>
</dbReference>
<name>A0A1E3G2S8_9BACT</name>